<feature type="signal peptide" evidence="1">
    <location>
        <begin position="1"/>
        <end position="23"/>
    </location>
</feature>
<protein>
    <submittedName>
        <fullName evidence="2">Uncharacterized protein</fullName>
    </submittedName>
</protein>
<accession>A0A5C7GZC8</accession>
<name>A0A5C7GZC8_9ROSI</name>
<sequence length="87" mass="9877">MTAMLKKHFLLFVLVLLIIFAESDQLQNSYLVQAARPTLPNHQGYSKRFASLGVVCKCCDGEKGKCRSTWDSSSCPIKLQCLPWKFH</sequence>
<dbReference type="EMBL" id="VAHF01000012">
    <property type="protein sequence ID" value="TXG49889.1"/>
    <property type="molecule type" value="Genomic_DNA"/>
</dbReference>
<proteinExistence type="predicted"/>
<organism evidence="2 3">
    <name type="scientific">Acer yangbiense</name>
    <dbReference type="NCBI Taxonomy" id="1000413"/>
    <lineage>
        <taxon>Eukaryota</taxon>
        <taxon>Viridiplantae</taxon>
        <taxon>Streptophyta</taxon>
        <taxon>Embryophyta</taxon>
        <taxon>Tracheophyta</taxon>
        <taxon>Spermatophyta</taxon>
        <taxon>Magnoliopsida</taxon>
        <taxon>eudicotyledons</taxon>
        <taxon>Gunneridae</taxon>
        <taxon>Pentapetalae</taxon>
        <taxon>rosids</taxon>
        <taxon>malvids</taxon>
        <taxon>Sapindales</taxon>
        <taxon>Sapindaceae</taxon>
        <taxon>Hippocastanoideae</taxon>
        <taxon>Acereae</taxon>
        <taxon>Acer</taxon>
    </lineage>
</organism>
<dbReference type="PANTHER" id="PTHR37078:SF6">
    <property type="entry name" value="NODULE CYSTEINE-RICH (NCR) SECRETED PEPTIDE"/>
    <property type="match status" value="1"/>
</dbReference>
<dbReference type="AlphaFoldDB" id="A0A5C7GZC8"/>
<keyword evidence="1" id="KW-0732">Signal</keyword>
<dbReference type="Proteomes" id="UP000323000">
    <property type="component" value="Chromosome 12"/>
</dbReference>
<gene>
    <name evidence="2" type="ORF">EZV62_025764</name>
</gene>
<comment type="caution">
    <text evidence="2">The sequence shown here is derived from an EMBL/GenBank/DDBJ whole genome shotgun (WGS) entry which is preliminary data.</text>
</comment>
<evidence type="ECO:0000256" key="1">
    <source>
        <dbReference type="SAM" id="SignalP"/>
    </source>
</evidence>
<keyword evidence="3" id="KW-1185">Reference proteome</keyword>
<reference evidence="3" key="1">
    <citation type="journal article" date="2019" name="Gigascience">
        <title>De novo genome assembly of the endangered Acer yangbiense, a plant species with extremely small populations endemic to Yunnan Province, China.</title>
        <authorList>
            <person name="Yang J."/>
            <person name="Wariss H.M."/>
            <person name="Tao L."/>
            <person name="Zhang R."/>
            <person name="Yun Q."/>
            <person name="Hollingsworth P."/>
            <person name="Dao Z."/>
            <person name="Luo G."/>
            <person name="Guo H."/>
            <person name="Ma Y."/>
            <person name="Sun W."/>
        </authorList>
    </citation>
    <scope>NUCLEOTIDE SEQUENCE [LARGE SCALE GENOMIC DNA]</scope>
    <source>
        <strain evidence="3">cv. Malutang</strain>
    </source>
</reference>
<dbReference type="OrthoDB" id="754109at2759"/>
<evidence type="ECO:0000313" key="2">
    <source>
        <dbReference type="EMBL" id="TXG49889.1"/>
    </source>
</evidence>
<evidence type="ECO:0000313" key="3">
    <source>
        <dbReference type="Proteomes" id="UP000323000"/>
    </source>
</evidence>
<dbReference type="PANTHER" id="PTHR37078">
    <property type="entry name" value="NODULE CYSTEINE-RICH (NCR) SECRETED PEPTIDE"/>
    <property type="match status" value="1"/>
</dbReference>
<feature type="chain" id="PRO_5022817344" evidence="1">
    <location>
        <begin position="24"/>
        <end position="87"/>
    </location>
</feature>